<accession>A0AA35WD42</accession>
<proteinExistence type="predicted"/>
<gene>
    <name evidence="1" type="ORF">GBAR_LOCUS6741</name>
</gene>
<organism evidence="1 2">
    <name type="scientific">Geodia barretti</name>
    <name type="common">Barrett's horny sponge</name>
    <dbReference type="NCBI Taxonomy" id="519541"/>
    <lineage>
        <taxon>Eukaryota</taxon>
        <taxon>Metazoa</taxon>
        <taxon>Porifera</taxon>
        <taxon>Demospongiae</taxon>
        <taxon>Heteroscleromorpha</taxon>
        <taxon>Tetractinellida</taxon>
        <taxon>Astrophorina</taxon>
        <taxon>Geodiidae</taxon>
        <taxon>Geodia</taxon>
    </lineage>
</organism>
<dbReference type="Proteomes" id="UP001174909">
    <property type="component" value="Unassembled WGS sequence"/>
</dbReference>
<comment type="caution">
    <text evidence="1">The sequence shown here is derived from an EMBL/GenBank/DDBJ whole genome shotgun (WGS) entry which is preliminary data.</text>
</comment>
<sequence>MDDVLFQMNTKTPNDEDKKEASKIRMSVHKVATYHKIPIWWFILQRILEALAEKLNRKVLTKEECVHVSNVLGFTEGELEAALSFLDKLNIFLYKKMILPDLIFTDAQVPLDKLSALVEKQYCLKVAEKAPAKAMDVATSGCKAFRDKGIVTVEFLKEFKKHYANGIFTANHFITLLEKLLIVSKLSKTKYFFPAILNCTRESQIIDSLTASDISPLVVWFPTGWAPPGVFCCSVCHLQTQAGWEIKKPTKRDTEASEETPVNYISRNSITFTKRGKLGSVTLIDNFSFFAVCVNVDIRKISGEKLVRHCKAIKSEVFDAVKAGLRNTHHADTSPEPAFVCPAHQNVISSIELHVAHISTDTNCLICDEDTDISYDLSPRQTVWLGGPGPEVPQPQLVVIQDRTQKADIGEASLSFVPVETSERQESDTISNTKSSGKVSGNVAMGDLIKLSTSKGRCIRILERSAMKYRDIGTILLKR</sequence>
<name>A0AA35WD42_GEOBA</name>
<dbReference type="EMBL" id="CASHTH010001019">
    <property type="protein sequence ID" value="CAI8010210.1"/>
    <property type="molecule type" value="Genomic_DNA"/>
</dbReference>
<reference evidence="1" key="1">
    <citation type="submission" date="2023-03" db="EMBL/GenBank/DDBJ databases">
        <authorList>
            <person name="Steffen K."/>
            <person name="Cardenas P."/>
        </authorList>
    </citation>
    <scope>NUCLEOTIDE SEQUENCE</scope>
</reference>
<evidence type="ECO:0000313" key="2">
    <source>
        <dbReference type="Proteomes" id="UP001174909"/>
    </source>
</evidence>
<keyword evidence="2" id="KW-1185">Reference proteome</keyword>
<dbReference type="AlphaFoldDB" id="A0AA35WD42"/>
<protein>
    <submittedName>
        <fullName evidence="1">Uncharacterized protein</fullName>
    </submittedName>
</protein>
<evidence type="ECO:0000313" key="1">
    <source>
        <dbReference type="EMBL" id="CAI8010210.1"/>
    </source>
</evidence>